<evidence type="ECO:0000313" key="1">
    <source>
        <dbReference type="EMBL" id="WZL68956.1"/>
    </source>
</evidence>
<proteinExistence type="predicted"/>
<sequence length="169" mass="19346">MNNLQEYVNKLALANWNREFNLPVEVVADLDAHGMFGGEFSPLGLRIPIGMKLSKDLIDHYPDYIIDGVILHELCHWFLFITGKPCGDTDIEFVEEMFRVGGLFPNQIPKIGYYPVAICKKCRKIIGTEESESKCKSRLKNYNSLCCNSPLMYGGIRYINELENCRECK</sequence>
<gene>
    <name evidence="1" type="ORF">QBE51_09000</name>
</gene>
<protein>
    <recommendedName>
        <fullName evidence="3">SprT-like domain-containing protein</fullName>
    </recommendedName>
</protein>
<organism evidence="1 2">
    <name type="scientific">Defluviitalea saccharophila</name>
    <dbReference type="NCBI Taxonomy" id="879970"/>
    <lineage>
        <taxon>Bacteria</taxon>
        <taxon>Bacillati</taxon>
        <taxon>Bacillota</taxon>
        <taxon>Clostridia</taxon>
        <taxon>Lachnospirales</taxon>
        <taxon>Defluviitaleaceae</taxon>
        <taxon>Defluviitalea</taxon>
    </lineage>
</organism>
<evidence type="ECO:0008006" key="3">
    <source>
        <dbReference type="Google" id="ProtNLM"/>
    </source>
</evidence>
<keyword evidence="2" id="KW-1185">Reference proteome</keyword>
<reference evidence="1 2" key="1">
    <citation type="submission" date="2023-03" db="EMBL/GenBank/DDBJ databases">
        <title>Novel Species.</title>
        <authorList>
            <person name="Ma S."/>
        </authorList>
    </citation>
    <scope>NUCLEOTIDE SEQUENCE [LARGE SCALE GENOMIC DNA]</scope>
    <source>
        <strain evidence="1 2">LIND6LT2</strain>
    </source>
</reference>
<dbReference type="Proteomes" id="UP001486565">
    <property type="component" value="Chromosome"/>
</dbReference>
<name>A0ABZ2Y4J8_9FIRM</name>
<dbReference type="RefSeq" id="WP_341875963.1">
    <property type="nucleotide sequence ID" value="NZ_CP121687.1"/>
</dbReference>
<accession>A0ABZ2Y4J8</accession>
<dbReference type="EMBL" id="CP121687">
    <property type="protein sequence ID" value="WZL68956.1"/>
    <property type="molecule type" value="Genomic_DNA"/>
</dbReference>
<evidence type="ECO:0000313" key="2">
    <source>
        <dbReference type="Proteomes" id="UP001486565"/>
    </source>
</evidence>